<dbReference type="EMBL" id="QQZY01000003">
    <property type="protein sequence ID" value="RDI74721.1"/>
    <property type="molecule type" value="Genomic_DNA"/>
</dbReference>
<organism evidence="11 12">
    <name type="scientific">Gaiella occulta</name>
    <dbReference type="NCBI Taxonomy" id="1002870"/>
    <lineage>
        <taxon>Bacteria</taxon>
        <taxon>Bacillati</taxon>
        <taxon>Actinomycetota</taxon>
        <taxon>Thermoleophilia</taxon>
        <taxon>Gaiellales</taxon>
        <taxon>Gaiellaceae</taxon>
        <taxon>Gaiella</taxon>
    </lineage>
</organism>
<evidence type="ECO:0000256" key="1">
    <source>
        <dbReference type="ARBA" id="ARBA00000200"/>
    </source>
</evidence>
<dbReference type="UniPathway" id="UPA00056">
    <property type="reaction ID" value="UER00095"/>
</dbReference>
<keyword evidence="7 8" id="KW-0456">Lyase</keyword>
<feature type="binding site" evidence="8">
    <location>
        <begin position="59"/>
        <end position="61"/>
    </location>
    <ligand>
        <name>4-CDP-2-C-methyl-D-erythritol 2-phosphate</name>
        <dbReference type="ChEBI" id="CHEBI:57919"/>
    </ligand>
</feature>
<feature type="binding site" evidence="8">
    <location>
        <position position="13"/>
    </location>
    <ligand>
        <name>a divalent metal cation</name>
        <dbReference type="ChEBI" id="CHEBI:60240"/>
    </ligand>
</feature>
<dbReference type="FunFam" id="3.30.1330.50:FF:000003">
    <property type="entry name" value="2-C-methyl-D-erythritol 2,4-cyclodiphosphate synthase"/>
    <property type="match status" value="1"/>
</dbReference>
<feature type="binding site" evidence="8">
    <location>
        <begin position="11"/>
        <end position="13"/>
    </location>
    <ligand>
        <name>4-CDP-2-C-methyl-D-erythritol 2-phosphate</name>
        <dbReference type="ChEBI" id="CHEBI:57919"/>
    </ligand>
</feature>
<dbReference type="PANTHER" id="PTHR43181:SF1">
    <property type="entry name" value="2-C-METHYL-D-ERYTHRITOL 2,4-CYCLODIPHOSPHATE SYNTHASE, CHLOROPLASTIC"/>
    <property type="match status" value="1"/>
</dbReference>
<dbReference type="SUPFAM" id="SSF69765">
    <property type="entry name" value="IpsF-like"/>
    <property type="match status" value="1"/>
</dbReference>
<evidence type="ECO:0000256" key="5">
    <source>
        <dbReference type="ARBA" id="ARBA00022723"/>
    </source>
</evidence>
<comment type="pathway">
    <text evidence="2 8">Isoprenoid biosynthesis; isopentenyl diphosphate biosynthesis via DXP pathway; isopentenyl diphosphate from 1-deoxy-D-xylulose 5-phosphate: step 4/6.</text>
</comment>
<dbReference type="AlphaFoldDB" id="A0A7M2YX65"/>
<evidence type="ECO:0000313" key="11">
    <source>
        <dbReference type="EMBL" id="RDI74721.1"/>
    </source>
</evidence>
<dbReference type="EC" id="4.6.1.12" evidence="4 8"/>
<dbReference type="NCBIfam" id="TIGR00151">
    <property type="entry name" value="ispF"/>
    <property type="match status" value="1"/>
</dbReference>
<protein>
    <recommendedName>
        <fullName evidence="4 8">2-C-methyl-D-erythritol 2,4-cyclodiphosphate synthase</fullName>
        <shortName evidence="8">MECDP-synthase</shortName>
        <shortName evidence="8">MECPP-synthase</shortName>
        <shortName evidence="8">MECPS</shortName>
        <ecNumber evidence="4 8">4.6.1.12</ecNumber>
    </recommendedName>
</protein>
<dbReference type="GO" id="GO:0046872">
    <property type="term" value="F:metal ion binding"/>
    <property type="evidence" value="ECO:0007669"/>
    <property type="project" value="UniProtKB-KW"/>
</dbReference>
<sequence>MSDLRIGLGVDAHALEEGVPLVLGGVHIDHPRGLAGHSDGDVIAHALADALLGAAGLADIGALFPSDDERYRGADSLELLAEAYRRVREAGYELVNADCVLVGQQPKIALHREEMRRLLAAALGVEAGRVNVRATTTDRLGFTGRGEGLAAEAVALLRR</sequence>
<keyword evidence="12" id="KW-1185">Reference proteome</keyword>
<evidence type="ECO:0000256" key="6">
    <source>
        <dbReference type="ARBA" id="ARBA00023229"/>
    </source>
</evidence>
<evidence type="ECO:0000256" key="7">
    <source>
        <dbReference type="ARBA" id="ARBA00023239"/>
    </source>
</evidence>
<comment type="caution">
    <text evidence="8">Lacks conserved residue(s) required for the propagation of feature annotation.</text>
</comment>
<comment type="similarity">
    <text evidence="3 8 9">Belongs to the IspF family.</text>
</comment>
<proteinExistence type="inferred from homology"/>
<dbReference type="GO" id="GO:0019288">
    <property type="term" value="P:isopentenyl diphosphate biosynthetic process, methylerythritol 4-phosphate pathway"/>
    <property type="evidence" value="ECO:0007669"/>
    <property type="project" value="UniProtKB-UniRule"/>
</dbReference>
<evidence type="ECO:0000256" key="2">
    <source>
        <dbReference type="ARBA" id="ARBA00004709"/>
    </source>
</evidence>
<feature type="binding site" evidence="8">
    <location>
        <position position="142"/>
    </location>
    <ligand>
        <name>4-CDP-2-C-methyl-D-erythritol 2-phosphate</name>
        <dbReference type="ChEBI" id="CHEBI:57919"/>
    </ligand>
</feature>
<feature type="binding site" evidence="8">
    <location>
        <begin position="135"/>
        <end position="138"/>
    </location>
    <ligand>
        <name>4-CDP-2-C-methyl-D-erythritol 2-phosphate</name>
        <dbReference type="ChEBI" id="CHEBI:57919"/>
    </ligand>
</feature>
<reference evidence="11 12" key="1">
    <citation type="submission" date="2018-07" db="EMBL/GenBank/DDBJ databases">
        <title>High-quality-draft genome sequence of Gaiella occulta.</title>
        <authorList>
            <person name="Severino R."/>
            <person name="Froufe H.J.C."/>
            <person name="Rainey F.A."/>
            <person name="Barroso C."/>
            <person name="Albuquerque L."/>
            <person name="Lobo-Da-Cunha A."/>
            <person name="Da Costa M.S."/>
            <person name="Egas C."/>
        </authorList>
    </citation>
    <scope>NUCLEOTIDE SEQUENCE [LARGE SCALE GENOMIC DNA]</scope>
    <source>
        <strain evidence="11 12">F2-233</strain>
    </source>
</reference>
<comment type="caution">
    <text evidence="11">The sequence shown here is derived from an EMBL/GenBank/DDBJ whole genome shotgun (WGS) entry which is preliminary data.</text>
</comment>
<feature type="site" description="Transition state stabilizer" evidence="8">
    <location>
        <position position="136"/>
    </location>
</feature>
<dbReference type="InterPro" id="IPR003526">
    <property type="entry name" value="MECDP_synthase"/>
</dbReference>
<dbReference type="GO" id="GO:0016114">
    <property type="term" value="P:terpenoid biosynthetic process"/>
    <property type="evidence" value="ECO:0007669"/>
    <property type="project" value="InterPro"/>
</dbReference>
<feature type="binding site" evidence="8">
    <location>
        <position position="11"/>
    </location>
    <ligand>
        <name>a divalent metal cation</name>
        <dbReference type="ChEBI" id="CHEBI:60240"/>
    </ligand>
</feature>
<dbReference type="HAMAP" id="MF_00107">
    <property type="entry name" value="IspF"/>
    <property type="match status" value="1"/>
</dbReference>
<evidence type="ECO:0000256" key="4">
    <source>
        <dbReference type="ARBA" id="ARBA00012579"/>
    </source>
</evidence>
<comment type="function">
    <text evidence="8">Involved in the biosynthesis of isopentenyl diphosphate (IPP) and dimethylallyl diphosphate (DMAPP), two major building blocks of isoprenoid compounds. Catalyzes the conversion of 4-diphosphocytidyl-2-C-methyl-D-erythritol 2-phosphate (CDP-ME2P) to 2-C-methyl-D-erythritol 2,4-cyclodiphosphate (ME-CPP) with a corresponding release of cytidine 5-monophosphate (CMP).</text>
</comment>
<comment type="catalytic activity">
    <reaction evidence="1 8 9">
        <text>4-CDP-2-C-methyl-D-erythritol 2-phosphate = 2-C-methyl-D-erythritol 2,4-cyclic diphosphate + CMP</text>
        <dbReference type="Rhea" id="RHEA:23864"/>
        <dbReference type="ChEBI" id="CHEBI:57919"/>
        <dbReference type="ChEBI" id="CHEBI:58483"/>
        <dbReference type="ChEBI" id="CHEBI:60377"/>
        <dbReference type="EC" id="4.6.1.12"/>
    </reaction>
</comment>
<evidence type="ECO:0000256" key="9">
    <source>
        <dbReference type="RuleBase" id="RU004395"/>
    </source>
</evidence>
<keyword evidence="6 8" id="KW-0414">Isoprene biosynthesis</keyword>
<feature type="binding site" evidence="8">
    <location>
        <position position="145"/>
    </location>
    <ligand>
        <name>4-CDP-2-C-methyl-D-erythritol 2-phosphate</name>
        <dbReference type="ChEBI" id="CHEBI:57919"/>
    </ligand>
</feature>
<dbReference type="GO" id="GO:0008685">
    <property type="term" value="F:2-C-methyl-D-erythritol 2,4-cyclodiphosphate synthase activity"/>
    <property type="evidence" value="ECO:0007669"/>
    <property type="project" value="UniProtKB-UniRule"/>
</dbReference>
<feature type="site" description="Transition state stabilizer" evidence="8">
    <location>
        <position position="37"/>
    </location>
</feature>
<dbReference type="InterPro" id="IPR036571">
    <property type="entry name" value="MECDP_synthase_sf"/>
</dbReference>
<dbReference type="InterPro" id="IPR020555">
    <property type="entry name" value="MECDP_synthase_CS"/>
</dbReference>
<evidence type="ECO:0000259" key="10">
    <source>
        <dbReference type="Pfam" id="PF02542"/>
    </source>
</evidence>
<evidence type="ECO:0000256" key="8">
    <source>
        <dbReference type="HAMAP-Rule" id="MF_00107"/>
    </source>
</evidence>
<name>A0A7M2YX65_9ACTN</name>
<feature type="binding site" evidence="8">
    <location>
        <position position="45"/>
    </location>
    <ligand>
        <name>a divalent metal cation</name>
        <dbReference type="ChEBI" id="CHEBI:60240"/>
    </ligand>
</feature>
<dbReference type="PROSITE" id="PS01350">
    <property type="entry name" value="ISPF"/>
    <property type="match status" value="1"/>
</dbReference>
<dbReference type="CDD" id="cd00554">
    <property type="entry name" value="MECDP_synthase"/>
    <property type="match status" value="1"/>
</dbReference>
<gene>
    <name evidence="8" type="primary">ispF</name>
    <name evidence="11" type="ORF">Gocc_1610</name>
</gene>
<comment type="subunit">
    <text evidence="8">Homotrimer.</text>
</comment>
<accession>A0A7M2YX65</accession>
<comment type="cofactor">
    <cofactor evidence="8">
        <name>a divalent metal cation</name>
        <dbReference type="ChEBI" id="CHEBI:60240"/>
    </cofactor>
    <text evidence="8">Binds 1 divalent metal cation per subunit.</text>
</comment>
<evidence type="ECO:0000256" key="3">
    <source>
        <dbReference type="ARBA" id="ARBA00008480"/>
    </source>
</evidence>
<feature type="domain" description="2-C-methyl-D-erythritol 2,4-cyclodiphosphate synthase" evidence="10">
    <location>
        <begin position="4"/>
        <end position="157"/>
    </location>
</feature>
<reference evidence="12" key="2">
    <citation type="journal article" date="2019" name="MicrobiologyOpen">
        <title>High-quality draft genome sequence of Gaiella occulta isolated from a 150 meter deep mineral water borehole and comparison with the genome sequences of other deep-branching lineages of the phylum Actinobacteria.</title>
        <authorList>
            <person name="Severino R."/>
            <person name="Froufe H.J.C."/>
            <person name="Barroso C."/>
            <person name="Albuquerque L."/>
            <person name="Lobo-da-Cunha A."/>
            <person name="da Costa M.S."/>
            <person name="Egas C."/>
        </authorList>
    </citation>
    <scope>NUCLEOTIDE SEQUENCE [LARGE SCALE GENOMIC DNA]</scope>
    <source>
        <strain evidence="12">F2-233</strain>
    </source>
</reference>
<dbReference type="PANTHER" id="PTHR43181">
    <property type="entry name" value="2-C-METHYL-D-ERYTHRITOL 2,4-CYCLODIPHOSPHATE SYNTHASE, CHLOROPLASTIC"/>
    <property type="match status" value="1"/>
</dbReference>
<evidence type="ECO:0000313" key="12">
    <source>
        <dbReference type="Proteomes" id="UP000254134"/>
    </source>
</evidence>
<feature type="binding site" evidence="8">
    <location>
        <begin position="37"/>
        <end position="38"/>
    </location>
    <ligand>
        <name>4-CDP-2-C-methyl-D-erythritol 2-phosphate</name>
        <dbReference type="ChEBI" id="CHEBI:57919"/>
    </ligand>
</feature>
<dbReference type="Pfam" id="PF02542">
    <property type="entry name" value="YgbB"/>
    <property type="match status" value="1"/>
</dbReference>
<dbReference type="Proteomes" id="UP000254134">
    <property type="component" value="Unassembled WGS sequence"/>
</dbReference>
<dbReference type="Gene3D" id="3.30.1330.50">
    <property type="entry name" value="2-C-methyl-D-erythritol 2,4-cyclodiphosphate synthase"/>
    <property type="match status" value="1"/>
</dbReference>
<keyword evidence="5 8" id="KW-0479">Metal-binding</keyword>